<dbReference type="Proteomes" id="UP000006377">
    <property type="component" value="Chromosome"/>
</dbReference>
<dbReference type="OrthoDB" id="6864460at2"/>
<name>A7HVA5_PARL1</name>
<protein>
    <submittedName>
        <fullName evidence="1">Uncharacterized protein</fullName>
    </submittedName>
</protein>
<dbReference type="EMBL" id="CP000774">
    <property type="protein sequence ID" value="ABS63838.1"/>
    <property type="molecule type" value="Genomic_DNA"/>
</dbReference>
<sequence>MSHNTPNVGQYASSFFKAVKLLRTIEAEPLEVSVVKELNYFILGEIVKTEKLQTRFKTMRLAANKARKTGRHSKGVAASLLEKIERIDKCIEACRYRIFIWKSFGDGLAYLYISKFSMKHAFFDTRNYEPKLTAGMIHGKAGLKKELEILELAFEHGLPAVLCDITNTLRHGDICLLGTNDPYLLEVKSGRAHNQRTKRQSEAIAQIHLFLETDEALNFRGQPGKTRRAAPPDEVTHLDQLNSFIREAKRNGYCAAQPEAGLTYLAVYGGTPDFSKIWSLEQADKTIVFILNEAKNDFDWAPYMPFTLTIREAQHLFDFVIGNLILVVSVDVGHFGKMLEMPGWRVTFNAIAPTIFQFSHKESQTLLGISRILFARVGYEFVSLASASNTYKFLVESAHSGMGKDTNSDDLVDIDEMTQKYFHSDFKTFWEGKE</sequence>
<gene>
    <name evidence="1" type="ordered locus">Plav_2224</name>
</gene>
<dbReference type="InterPro" id="IPR018247">
    <property type="entry name" value="EF_Hand_1_Ca_BS"/>
</dbReference>
<organism evidence="1 2">
    <name type="scientific">Parvibaculum lavamentivorans (strain DS-1 / DSM 13023 / NCIMB 13966)</name>
    <dbReference type="NCBI Taxonomy" id="402881"/>
    <lineage>
        <taxon>Bacteria</taxon>
        <taxon>Pseudomonadati</taxon>
        <taxon>Pseudomonadota</taxon>
        <taxon>Alphaproteobacteria</taxon>
        <taxon>Hyphomicrobiales</taxon>
        <taxon>Parvibaculaceae</taxon>
        <taxon>Parvibaculum</taxon>
    </lineage>
</organism>
<proteinExistence type="predicted"/>
<dbReference type="HOGENOM" id="CLU_051475_0_0_5"/>
<evidence type="ECO:0000313" key="1">
    <source>
        <dbReference type="EMBL" id="ABS63838.1"/>
    </source>
</evidence>
<dbReference type="RefSeq" id="WP_012111143.1">
    <property type="nucleotide sequence ID" value="NC_009719.1"/>
</dbReference>
<evidence type="ECO:0000313" key="2">
    <source>
        <dbReference type="Proteomes" id="UP000006377"/>
    </source>
</evidence>
<keyword evidence="2" id="KW-1185">Reference proteome</keyword>
<dbReference type="eggNOG" id="ENOG5032WWD">
    <property type="taxonomic scope" value="Bacteria"/>
</dbReference>
<dbReference type="AlphaFoldDB" id="A7HVA5"/>
<dbReference type="PROSITE" id="PS00018">
    <property type="entry name" value="EF_HAND_1"/>
    <property type="match status" value="1"/>
</dbReference>
<dbReference type="KEGG" id="pla:Plav_2224"/>
<reference evidence="1 2" key="1">
    <citation type="journal article" date="2011" name="Stand. Genomic Sci.">
        <title>Complete genome sequence of Parvibaculum lavamentivorans type strain (DS-1(T)).</title>
        <authorList>
            <person name="Schleheck D."/>
            <person name="Weiss M."/>
            <person name="Pitluck S."/>
            <person name="Bruce D."/>
            <person name="Land M.L."/>
            <person name="Han S."/>
            <person name="Saunders E."/>
            <person name="Tapia R."/>
            <person name="Detter C."/>
            <person name="Brettin T."/>
            <person name="Han J."/>
            <person name="Woyke T."/>
            <person name="Goodwin L."/>
            <person name="Pennacchio L."/>
            <person name="Nolan M."/>
            <person name="Cook A.M."/>
            <person name="Kjelleberg S."/>
            <person name="Thomas T."/>
        </authorList>
    </citation>
    <scope>NUCLEOTIDE SEQUENCE [LARGE SCALE GENOMIC DNA]</scope>
    <source>
        <strain evidence="2">DS-1 / DSM 13023 / NCIMB 13966</strain>
    </source>
</reference>
<accession>A7HVA5</accession>